<accession>A0A1T3P5A4</accession>
<evidence type="ECO:0000313" key="2">
    <source>
        <dbReference type="Proteomes" id="UP000190037"/>
    </source>
</evidence>
<evidence type="ECO:0008006" key="3">
    <source>
        <dbReference type="Google" id="ProtNLM"/>
    </source>
</evidence>
<name>A0A1T3P5A4_9ACTN</name>
<protein>
    <recommendedName>
        <fullName evidence="3">Lipoprotein</fullName>
    </recommendedName>
</protein>
<dbReference type="AlphaFoldDB" id="A0A1T3P5A4"/>
<dbReference type="PROSITE" id="PS51257">
    <property type="entry name" value="PROKAR_LIPOPROTEIN"/>
    <property type="match status" value="1"/>
</dbReference>
<evidence type="ECO:0000313" key="1">
    <source>
        <dbReference type="EMBL" id="OPC84141.1"/>
    </source>
</evidence>
<proteinExistence type="predicted"/>
<dbReference type="Proteomes" id="UP000190037">
    <property type="component" value="Unassembled WGS sequence"/>
</dbReference>
<dbReference type="EMBL" id="MWQN01000001">
    <property type="protein sequence ID" value="OPC84141.1"/>
    <property type="molecule type" value="Genomic_DNA"/>
</dbReference>
<dbReference type="STRING" id="159449.B4N89_27315"/>
<organism evidence="1 2">
    <name type="scientific">Embleya scabrispora</name>
    <dbReference type="NCBI Taxonomy" id="159449"/>
    <lineage>
        <taxon>Bacteria</taxon>
        <taxon>Bacillati</taxon>
        <taxon>Actinomycetota</taxon>
        <taxon>Actinomycetes</taxon>
        <taxon>Kitasatosporales</taxon>
        <taxon>Streptomycetaceae</taxon>
        <taxon>Embleya</taxon>
    </lineage>
</organism>
<sequence length="97" mass="10224">MKTPQPRTAHRVLAATLITGLALVLAGCGDKFTEPFKDAPRGATNNGPAEIITNPDGFSNVSAKCDGPNRVYVAYHGDETYAAIAVVPNDPRCVGLR</sequence>
<dbReference type="OrthoDB" id="4240738at2"/>
<gene>
    <name evidence="1" type="ORF">B4N89_27315</name>
</gene>
<comment type="caution">
    <text evidence="1">The sequence shown here is derived from an EMBL/GenBank/DDBJ whole genome shotgun (WGS) entry which is preliminary data.</text>
</comment>
<dbReference type="RefSeq" id="WP_078978434.1">
    <property type="nucleotide sequence ID" value="NZ_MWQN01000001.1"/>
</dbReference>
<reference evidence="1 2" key="1">
    <citation type="submission" date="2017-03" db="EMBL/GenBank/DDBJ databases">
        <title>Draft genome sequence of Streptomyces scabrisporus NF3, endophyte isolated from Amphipterygium adstringens.</title>
        <authorList>
            <person name="Vazquez M."/>
            <person name="Ceapa C.D."/>
            <person name="Rodriguez Luna D."/>
            <person name="Sanchez Esquivel S."/>
        </authorList>
    </citation>
    <scope>NUCLEOTIDE SEQUENCE [LARGE SCALE GENOMIC DNA]</scope>
    <source>
        <strain evidence="1 2">NF3</strain>
    </source>
</reference>
<keyword evidence="2" id="KW-1185">Reference proteome</keyword>